<gene>
    <name evidence="7" type="primary">livK_2</name>
    <name evidence="7" type="ORF">BN1356_01115</name>
</gene>
<feature type="chain" id="PRO_5039199739" evidence="5">
    <location>
        <begin position="21"/>
        <end position="391"/>
    </location>
</feature>
<evidence type="ECO:0000256" key="4">
    <source>
        <dbReference type="ARBA" id="ARBA00022970"/>
    </source>
</evidence>
<feature type="domain" description="Leucine-binding protein" evidence="6">
    <location>
        <begin position="40"/>
        <end position="380"/>
    </location>
</feature>
<feature type="signal peptide" evidence="5">
    <location>
        <begin position="1"/>
        <end position="20"/>
    </location>
</feature>
<evidence type="ECO:0000259" key="6">
    <source>
        <dbReference type="Pfam" id="PF13458"/>
    </source>
</evidence>
<keyword evidence="3 5" id="KW-0732">Signal</keyword>
<dbReference type="CDD" id="cd06347">
    <property type="entry name" value="PBP1_ABC_LivK_ligand_binding-like"/>
    <property type="match status" value="1"/>
</dbReference>
<dbReference type="GO" id="GO:0006865">
    <property type="term" value="P:amino acid transport"/>
    <property type="evidence" value="ECO:0007669"/>
    <property type="project" value="UniProtKB-KW"/>
</dbReference>
<dbReference type="SUPFAM" id="SSF53822">
    <property type="entry name" value="Periplasmic binding protein-like I"/>
    <property type="match status" value="1"/>
</dbReference>
<dbReference type="OrthoDB" id="9783240at2"/>
<keyword evidence="2" id="KW-0813">Transport</keyword>
<organism evidence="7 8">
    <name type="scientific">Streptococcus varani</name>
    <dbReference type="NCBI Taxonomy" id="1608583"/>
    <lineage>
        <taxon>Bacteria</taxon>
        <taxon>Bacillati</taxon>
        <taxon>Bacillota</taxon>
        <taxon>Bacilli</taxon>
        <taxon>Lactobacillales</taxon>
        <taxon>Streptococcaceae</taxon>
        <taxon>Streptococcus</taxon>
    </lineage>
</organism>
<dbReference type="RefSeq" id="WP_093650370.1">
    <property type="nucleotide sequence ID" value="NZ_CTEN01000002.1"/>
</dbReference>
<dbReference type="AlphaFoldDB" id="A0A0E4H531"/>
<dbReference type="InterPro" id="IPR028081">
    <property type="entry name" value="Leu-bd"/>
</dbReference>
<dbReference type="InterPro" id="IPR051010">
    <property type="entry name" value="BCAA_transport"/>
</dbReference>
<dbReference type="EMBL" id="CTEN01000002">
    <property type="protein sequence ID" value="CQR24759.1"/>
    <property type="molecule type" value="Genomic_DNA"/>
</dbReference>
<dbReference type="PROSITE" id="PS51257">
    <property type="entry name" value="PROKAR_LIPOPROTEIN"/>
    <property type="match status" value="1"/>
</dbReference>
<dbReference type="PANTHER" id="PTHR30483:SF6">
    <property type="entry name" value="PERIPLASMIC BINDING PROTEIN OF ABC TRANSPORTER FOR NATURAL AMINO ACIDS"/>
    <property type="match status" value="1"/>
</dbReference>
<dbReference type="STRING" id="1608583.BN1356_01115"/>
<keyword evidence="4" id="KW-0029">Amino-acid transport</keyword>
<evidence type="ECO:0000256" key="2">
    <source>
        <dbReference type="ARBA" id="ARBA00022448"/>
    </source>
</evidence>
<dbReference type="Proteomes" id="UP000198604">
    <property type="component" value="Unassembled WGS sequence"/>
</dbReference>
<proteinExistence type="inferred from homology"/>
<reference evidence="8" key="1">
    <citation type="submission" date="2015-03" db="EMBL/GenBank/DDBJ databases">
        <authorList>
            <person name="Urmite Genomes"/>
        </authorList>
    </citation>
    <scope>NUCLEOTIDE SEQUENCE [LARGE SCALE GENOMIC DNA]</scope>
    <source>
        <strain evidence="8">FF10</strain>
    </source>
</reference>
<evidence type="ECO:0000313" key="7">
    <source>
        <dbReference type="EMBL" id="CQR24759.1"/>
    </source>
</evidence>
<accession>A0A0E4H531</accession>
<name>A0A0E4H531_9STRE</name>
<dbReference type="PRINTS" id="PR00337">
    <property type="entry name" value="LEUILEVALBP"/>
</dbReference>
<comment type="similarity">
    <text evidence="1">Belongs to the leucine-binding protein family.</text>
</comment>
<evidence type="ECO:0000256" key="1">
    <source>
        <dbReference type="ARBA" id="ARBA00010062"/>
    </source>
</evidence>
<evidence type="ECO:0000256" key="3">
    <source>
        <dbReference type="ARBA" id="ARBA00022729"/>
    </source>
</evidence>
<dbReference type="Gene3D" id="3.40.50.2300">
    <property type="match status" value="2"/>
</dbReference>
<dbReference type="InterPro" id="IPR028082">
    <property type="entry name" value="Peripla_BP_I"/>
</dbReference>
<keyword evidence="8" id="KW-1185">Reference proteome</keyword>
<protein>
    <submittedName>
        <fullName evidence="7">ABC transporter branched chain amino acid-binding protein</fullName>
    </submittedName>
</protein>
<evidence type="ECO:0000256" key="5">
    <source>
        <dbReference type="SAM" id="SignalP"/>
    </source>
</evidence>
<dbReference type="PANTHER" id="PTHR30483">
    <property type="entry name" value="LEUCINE-SPECIFIC-BINDING PROTEIN"/>
    <property type="match status" value="1"/>
</dbReference>
<dbReference type="Pfam" id="PF13458">
    <property type="entry name" value="Peripla_BP_6"/>
    <property type="match status" value="1"/>
</dbReference>
<dbReference type="InterPro" id="IPR000709">
    <property type="entry name" value="Leu_Ile_Val-bd"/>
</dbReference>
<sequence precursor="true">MKNKKFALAIATFASAALLAACGAAPAGNTSSAGNEVGDTIKFGYNLELSGAVAAYGQAEKNGADLAVEEINATGGIDGKKIEVVSKDNKSDNSESATVSTNLGTEEKVMAIIGPATSGAVAAATPSVTQAGVPLITPSGTQDDLTVKDGKVEEFIFRSTFQDSFQGQVLASYASKTLSAKKVILYSDNSSDYAKGIAKAFKEAYKGEIVVEETYQSGDKDFQAALTKVKDKDFDAIVIPGYYTEAGLITKQAREMGIDKPILGPDGFADSKFIEGAGEKNATNVYYVSGYSTSVALSDKATAFVAAYTKKYGEEPNMFAALAYDAVYMAADAAKDAKTSKDLAANLAKLTDFEGVTGSISIDENHNPVKSAIMVKLENGKEASAEAVKPE</sequence>
<evidence type="ECO:0000313" key="8">
    <source>
        <dbReference type="Proteomes" id="UP000198604"/>
    </source>
</evidence>